<evidence type="ECO:0000256" key="1">
    <source>
        <dbReference type="SAM" id="MobiDB-lite"/>
    </source>
</evidence>
<comment type="caution">
    <text evidence="2">The sequence shown here is derived from an EMBL/GenBank/DDBJ whole genome shotgun (WGS) entry which is preliminary data.</text>
</comment>
<feature type="compositionally biased region" description="Polar residues" evidence="1">
    <location>
        <begin position="101"/>
        <end position="111"/>
    </location>
</feature>
<feature type="region of interest" description="Disordered" evidence="1">
    <location>
        <begin position="309"/>
        <end position="335"/>
    </location>
</feature>
<feature type="compositionally biased region" description="Basic and acidic residues" evidence="1">
    <location>
        <begin position="440"/>
        <end position="450"/>
    </location>
</feature>
<proteinExistence type="predicted"/>
<feature type="compositionally biased region" description="Low complexity" evidence="1">
    <location>
        <begin position="170"/>
        <end position="181"/>
    </location>
</feature>
<feature type="region of interest" description="Disordered" evidence="1">
    <location>
        <begin position="835"/>
        <end position="879"/>
    </location>
</feature>
<feature type="compositionally biased region" description="Basic residues" evidence="1">
    <location>
        <begin position="1"/>
        <end position="13"/>
    </location>
</feature>
<accession>A0A0B2WJM1</accession>
<feature type="compositionally biased region" description="Low complexity" evidence="1">
    <location>
        <begin position="222"/>
        <end position="235"/>
    </location>
</feature>
<feature type="compositionally biased region" description="Basic and acidic residues" evidence="1">
    <location>
        <begin position="59"/>
        <end position="71"/>
    </location>
</feature>
<dbReference type="EMBL" id="AZHE01000103">
    <property type="protein sequence ID" value="KHN93682.1"/>
    <property type="molecule type" value="Genomic_DNA"/>
</dbReference>
<dbReference type="GeneID" id="63742916"/>
<feature type="region of interest" description="Disordered" evidence="1">
    <location>
        <begin position="166"/>
        <end position="292"/>
    </location>
</feature>
<feature type="compositionally biased region" description="Basic and acidic residues" evidence="1">
    <location>
        <begin position="837"/>
        <end position="856"/>
    </location>
</feature>
<evidence type="ECO:0008006" key="4">
    <source>
        <dbReference type="Google" id="ProtNLM"/>
    </source>
</evidence>
<evidence type="ECO:0000313" key="2">
    <source>
        <dbReference type="EMBL" id="KHN93682.1"/>
    </source>
</evidence>
<dbReference type="HOGENOM" id="CLU_327337_0_0_1"/>
<feature type="compositionally biased region" description="Basic and acidic residues" evidence="1">
    <location>
        <begin position="114"/>
        <end position="136"/>
    </location>
</feature>
<feature type="region of interest" description="Disordered" evidence="1">
    <location>
        <begin position="1"/>
        <end position="84"/>
    </location>
</feature>
<dbReference type="RefSeq" id="XP_040674748.1">
    <property type="nucleotide sequence ID" value="XM_040827258.1"/>
</dbReference>
<sequence>MRRTAGLARRKSAHVPSANEQIEKCGETFSSEASTQTGRLAENRNVECEDDGDLSSVRESIELQSRRESSLGDKSSGGGDLVKQECITVPVVGRAALSGKPHSSSPLSQVRESPASDEHRDRELSAYSLEHHGPLRDLTRARDAGAAAGSEASLRGIERWLSDQRNGNISSAGSPSQVASSLRSLRAPEGIEVAANETQMSGSSQRETMPHSSLEDAETVRSHATASSTSESSASGLFQPPSPAESGLPAGASQLQHNLWPGGDEDSSTVIDPNSGSATSPSPSLESSTRSAHPGFALRAPRVLRAPFEHSTGSSEASSPEDSTSDSSDFGTAWSWRNAGRDSGLPPIHTYQAGRPAADLSATLKAFAVMQPYAAARGSYDEVPTSGFASYIPHSAKGMVYPRQLDDVLDDVLDDSSVSASTRVHEVESSADSSNVTSSDRSEGPQHSHLDTRPIVCQCETCNALLPLLSTVGLEAASHEASELCRARDSWFGDATWASAAAPSERHGPGDEMEADVEAEVLHADPAVFESLADRGVLIERPIVITERQINRRTYHVESLRKAMRDSFGDQTVTTINTLTQKVGHTGTADFFAEISSGTVPVSSSTVCDSLGAPRPTFLSLDRFRLLHAAITRGVSQAVEAADGGWVKGCSIGAHSLCVSGGLNFNRIDGSGAFVGPCVDPLGGTWIRNLMGRRLCAFVPRAKMTTSLYADFASDRLGWQPRGEQRLVLLEPHDVLVLPPGIVCAQLAVGGSASVEGSFWDEREAGRYLTAAQWAATNLTHPTQIPRCAVRLALQGLRSIVQGDPTRFDSDLFVREFLGDESSAVFETVMAQSCGTDEQRMSSDLEDFEKSGEIRGRRMSMQEGENDAAPRPPKRMCLR</sequence>
<feature type="region of interest" description="Disordered" evidence="1">
    <location>
        <begin position="419"/>
        <end position="450"/>
    </location>
</feature>
<feature type="compositionally biased region" description="Low complexity" evidence="1">
    <location>
        <begin position="311"/>
        <end position="329"/>
    </location>
</feature>
<feature type="compositionally biased region" description="Low complexity" evidence="1">
    <location>
        <begin position="430"/>
        <end position="439"/>
    </location>
</feature>
<dbReference type="OrthoDB" id="5154177at2759"/>
<reference evidence="2 3" key="1">
    <citation type="journal article" date="2014" name="Proc. Natl. Acad. Sci. U.S.A.">
        <title>Trajectory and genomic determinants of fungal-pathogen speciation and host adaptation.</title>
        <authorList>
            <person name="Hu X."/>
            <person name="Xiao G."/>
            <person name="Zheng P."/>
            <person name="Shang Y."/>
            <person name="Su Y."/>
            <person name="Zhang X."/>
            <person name="Liu X."/>
            <person name="Zhan S."/>
            <person name="St Leger R.J."/>
            <person name="Wang C."/>
        </authorList>
    </citation>
    <scope>NUCLEOTIDE SEQUENCE [LARGE SCALE GENOMIC DNA]</scope>
    <source>
        <strain evidence="2 3">ARSEF 1941</strain>
    </source>
</reference>
<gene>
    <name evidence="2" type="ORF">MAM_08461</name>
</gene>
<organism evidence="2 3">
    <name type="scientific">Metarhizium album (strain ARSEF 1941)</name>
    <dbReference type="NCBI Taxonomy" id="1081103"/>
    <lineage>
        <taxon>Eukaryota</taxon>
        <taxon>Fungi</taxon>
        <taxon>Dikarya</taxon>
        <taxon>Ascomycota</taxon>
        <taxon>Pezizomycotina</taxon>
        <taxon>Sordariomycetes</taxon>
        <taxon>Hypocreomycetidae</taxon>
        <taxon>Hypocreales</taxon>
        <taxon>Clavicipitaceae</taxon>
        <taxon>Metarhizium</taxon>
    </lineage>
</organism>
<feature type="compositionally biased region" description="Polar residues" evidence="1">
    <location>
        <begin position="196"/>
        <end position="211"/>
    </location>
</feature>
<feature type="region of interest" description="Disordered" evidence="1">
    <location>
        <begin position="97"/>
        <end position="136"/>
    </location>
</feature>
<name>A0A0B2WJM1_METAS</name>
<feature type="compositionally biased region" description="Low complexity" evidence="1">
    <location>
        <begin position="275"/>
        <end position="292"/>
    </location>
</feature>
<evidence type="ECO:0000313" key="3">
    <source>
        <dbReference type="Proteomes" id="UP000030816"/>
    </source>
</evidence>
<feature type="compositionally biased region" description="Polar residues" evidence="1">
    <location>
        <begin position="28"/>
        <end position="38"/>
    </location>
</feature>
<dbReference type="Proteomes" id="UP000030816">
    <property type="component" value="Unassembled WGS sequence"/>
</dbReference>
<dbReference type="AlphaFoldDB" id="A0A0B2WJM1"/>
<dbReference type="STRING" id="1081103.A0A0B2WJM1"/>
<keyword evidence="3" id="KW-1185">Reference proteome</keyword>
<protein>
    <recommendedName>
        <fullName evidence="4">JmjC domain-containing protein</fullName>
    </recommendedName>
</protein>